<dbReference type="GO" id="GO:0042393">
    <property type="term" value="F:histone binding"/>
    <property type="evidence" value="ECO:0007669"/>
    <property type="project" value="TreeGrafter"/>
</dbReference>
<organism evidence="2 3">
    <name type="scientific">Sphaeroforma arctica JP610</name>
    <dbReference type="NCBI Taxonomy" id="667725"/>
    <lineage>
        <taxon>Eukaryota</taxon>
        <taxon>Ichthyosporea</taxon>
        <taxon>Ichthyophonida</taxon>
        <taxon>Sphaeroforma</taxon>
    </lineage>
</organism>
<dbReference type="GO" id="GO:0031491">
    <property type="term" value="F:nucleosome binding"/>
    <property type="evidence" value="ECO:0007669"/>
    <property type="project" value="TreeGrafter"/>
</dbReference>
<dbReference type="GO" id="GO:0008023">
    <property type="term" value="C:transcription elongation factor complex"/>
    <property type="evidence" value="ECO:0007669"/>
    <property type="project" value="TreeGrafter"/>
</dbReference>
<evidence type="ECO:0000259" key="1">
    <source>
        <dbReference type="Pfam" id="PF14639"/>
    </source>
</evidence>
<dbReference type="InterPro" id="IPR028231">
    <property type="entry name" value="Spt6_YqgF"/>
</dbReference>
<dbReference type="Gene3D" id="3.30.420.140">
    <property type="entry name" value="YqgF/RNase H-like domain"/>
    <property type="match status" value="1"/>
</dbReference>
<keyword evidence="3" id="KW-1185">Reference proteome</keyword>
<evidence type="ECO:0000313" key="3">
    <source>
        <dbReference type="Proteomes" id="UP000054560"/>
    </source>
</evidence>
<dbReference type="InterPro" id="IPR037027">
    <property type="entry name" value="YqgF/RNaseH-like_dom_sf"/>
</dbReference>
<feature type="non-terminal residue" evidence="2">
    <location>
        <position position="238"/>
    </location>
</feature>
<dbReference type="GO" id="GO:0034728">
    <property type="term" value="P:nucleosome organization"/>
    <property type="evidence" value="ECO:0007669"/>
    <property type="project" value="TreeGrafter"/>
</dbReference>
<dbReference type="InterPro" id="IPR012337">
    <property type="entry name" value="RNaseH-like_sf"/>
</dbReference>
<reference evidence="2 3" key="1">
    <citation type="submission" date="2011-02" db="EMBL/GenBank/DDBJ databases">
        <title>The Genome Sequence of Sphaeroforma arctica JP610.</title>
        <authorList>
            <consortium name="The Broad Institute Genome Sequencing Platform"/>
            <person name="Russ C."/>
            <person name="Cuomo C."/>
            <person name="Young S.K."/>
            <person name="Zeng Q."/>
            <person name="Gargeya S."/>
            <person name="Alvarado L."/>
            <person name="Berlin A."/>
            <person name="Chapman S.B."/>
            <person name="Chen Z."/>
            <person name="Freedman E."/>
            <person name="Gellesch M."/>
            <person name="Goldberg J."/>
            <person name="Griggs A."/>
            <person name="Gujja S."/>
            <person name="Heilman E."/>
            <person name="Heiman D."/>
            <person name="Howarth C."/>
            <person name="Mehta T."/>
            <person name="Neiman D."/>
            <person name="Pearson M."/>
            <person name="Roberts A."/>
            <person name="Saif S."/>
            <person name="Shea T."/>
            <person name="Shenoy N."/>
            <person name="Sisk P."/>
            <person name="Stolte C."/>
            <person name="Sykes S."/>
            <person name="White J."/>
            <person name="Yandava C."/>
            <person name="Burger G."/>
            <person name="Gray M.W."/>
            <person name="Holland P.W.H."/>
            <person name="King N."/>
            <person name="Lang F.B.F."/>
            <person name="Roger A.J."/>
            <person name="Ruiz-Trillo I."/>
            <person name="Haas B."/>
            <person name="Nusbaum C."/>
            <person name="Birren B."/>
        </authorList>
    </citation>
    <scope>NUCLEOTIDE SEQUENCE [LARGE SCALE GENOMIC DNA]</scope>
    <source>
        <strain evidence="2 3">JP610</strain>
    </source>
</reference>
<dbReference type="eggNOG" id="KOG1856">
    <property type="taxonomic scope" value="Eukaryota"/>
</dbReference>
<dbReference type="GO" id="GO:0140673">
    <property type="term" value="P:transcription elongation-coupled chromatin remodeling"/>
    <property type="evidence" value="ECO:0007669"/>
    <property type="project" value="InterPro"/>
</dbReference>
<dbReference type="RefSeq" id="XP_014149365.1">
    <property type="nucleotide sequence ID" value="XM_014293890.1"/>
</dbReference>
<dbReference type="GeneID" id="25912515"/>
<sequence>MLSNTTGEQEGLIKLSFDVQDSKVQVEDRMFYQDIKHLFLSPDPAPMAQEYRLKYCMLGVTMGDNKTPFVVSVVDAFGTFLDYITLPNFGRGIKSPEKQKDIGILRNFIKDRKPIGIAIASGGVSANNTKRDLQRICDDLYDEKALKYKAGIELVDSQCAQIFALSKRSKEEFGDYPDSIRTSISIARTLQDPLLEYAGLAKYPQELCALNLDRGQDILSKEEFYTLICRVLIDIVNK</sequence>
<protein>
    <recommendedName>
        <fullName evidence="1">Transcription elongation factor Spt6 YqgF domain-containing protein</fullName>
    </recommendedName>
</protein>
<dbReference type="Pfam" id="PF14639">
    <property type="entry name" value="YqgF"/>
    <property type="match status" value="1"/>
</dbReference>
<dbReference type="STRING" id="667725.A0A0L0FHE1"/>
<evidence type="ECO:0000313" key="2">
    <source>
        <dbReference type="EMBL" id="KNC75463.1"/>
    </source>
</evidence>
<dbReference type="EMBL" id="KQ243609">
    <property type="protein sequence ID" value="KNC75463.1"/>
    <property type="molecule type" value="Genomic_DNA"/>
</dbReference>
<accession>A0A0L0FHE1</accession>
<dbReference type="PANTHER" id="PTHR10145:SF6">
    <property type="entry name" value="TRANSCRIPTION ELONGATION FACTOR SPT6"/>
    <property type="match status" value="1"/>
</dbReference>
<gene>
    <name evidence="2" type="ORF">SARC_12011</name>
</gene>
<proteinExistence type="predicted"/>
<dbReference type="PANTHER" id="PTHR10145">
    <property type="entry name" value="TRANSCRIPTION ELONGATION FACTOR SPT6"/>
    <property type="match status" value="1"/>
</dbReference>
<name>A0A0L0FHE1_9EUKA</name>
<dbReference type="InterPro" id="IPR017072">
    <property type="entry name" value="TF_Spt6"/>
</dbReference>
<dbReference type="OrthoDB" id="343921at2759"/>
<dbReference type="SUPFAM" id="SSF53098">
    <property type="entry name" value="Ribonuclease H-like"/>
    <property type="match status" value="1"/>
</dbReference>
<dbReference type="Proteomes" id="UP000054560">
    <property type="component" value="Unassembled WGS sequence"/>
</dbReference>
<dbReference type="AlphaFoldDB" id="A0A0L0FHE1"/>
<feature type="domain" description="Transcription elongation factor Spt6 YqgF" evidence="1">
    <location>
        <begin position="57"/>
        <end position="200"/>
    </location>
</feature>